<feature type="non-terminal residue" evidence="1">
    <location>
        <position position="1"/>
    </location>
</feature>
<name>A0ABV1HUN0_9FIRM</name>
<evidence type="ECO:0000313" key="2">
    <source>
        <dbReference type="Proteomes" id="UP001478133"/>
    </source>
</evidence>
<organism evidence="1 2">
    <name type="scientific">Ruminococcoides intestinihominis</name>
    <dbReference type="NCBI Taxonomy" id="3133161"/>
    <lineage>
        <taxon>Bacteria</taxon>
        <taxon>Bacillati</taxon>
        <taxon>Bacillota</taxon>
        <taxon>Clostridia</taxon>
        <taxon>Eubacteriales</taxon>
        <taxon>Oscillospiraceae</taxon>
        <taxon>Ruminococcoides</taxon>
    </lineage>
</organism>
<accession>A0ABV1HUN0</accession>
<dbReference type="EMBL" id="JBBMFI010000026">
    <property type="protein sequence ID" value="MEQ2566036.1"/>
    <property type="molecule type" value="Genomic_DNA"/>
</dbReference>
<gene>
    <name evidence="1" type="ORF">ABFO16_07265</name>
</gene>
<reference evidence="1 2" key="1">
    <citation type="submission" date="2024-03" db="EMBL/GenBank/DDBJ databases">
        <title>Human intestinal bacterial collection.</title>
        <authorList>
            <person name="Pauvert C."/>
            <person name="Hitch T.C.A."/>
            <person name="Clavel T."/>
        </authorList>
    </citation>
    <scope>NUCLEOTIDE SEQUENCE [LARGE SCALE GENOMIC DNA]</scope>
    <source>
        <strain evidence="1 2">CLA-AP-H18</strain>
    </source>
</reference>
<evidence type="ECO:0000313" key="1">
    <source>
        <dbReference type="EMBL" id="MEQ2566036.1"/>
    </source>
</evidence>
<dbReference type="Proteomes" id="UP001478133">
    <property type="component" value="Unassembled WGS sequence"/>
</dbReference>
<sequence length="86" mass="9865">SLDEASNIAFKALKEKPPAKPVDIYFQGGNMEVYSFTSSKNTNVSSVQFVIKTSEIKKEEVKEDKKTKEEQTFFQKFISLFTDLFN</sequence>
<protein>
    <submittedName>
        <fullName evidence="1">Uncharacterized protein</fullName>
    </submittedName>
</protein>
<keyword evidence="2" id="KW-1185">Reference proteome</keyword>
<proteinExistence type="predicted"/>
<comment type="caution">
    <text evidence="1">The sequence shown here is derived from an EMBL/GenBank/DDBJ whole genome shotgun (WGS) entry which is preliminary data.</text>
</comment>